<comment type="caution">
    <text evidence="1">The sequence shown here is derived from an EMBL/GenBank/DDBJ whole genome shotgun (WGS) entry which is preliminary data.</text>
</comment>
<evidence type="ECO:0008006" key="3">
    <source>
        <dbReference type="Google" id="ProtNLM"/>
    </source>
</evidence>
<dbReference type="Proteomes" id="UP001183777">
    <property type="component" value="Unassembled WGS sequence"/>
</dbReference>
<sequence>MSTPTIRSIRPAGAYIDECVADLRAIREQWGDLLTAIARPPAAVWPPVECREWEQPAAADPDDAPTIGRMPLVLREHPAPANLAALDAALQVEAALFAACDAIAGRVQRPVRYAATQQHGRHRYQPDPADRDDPARWNLPTHNASVTARAAHPGSRVHGLHWAAVWLEGRALDERHGDLFAPTPPLVVEDLAAVARRARAAVERALGRDERPTPLDRPCPWCGGLLTAHTRSGDPSAAAVRCATGETCGAPVVLDRGRRIWRGAELCNLFVALEFAQRRPADSAA</sequence>
<dbReference type="EMBL" id="JAVREX010000029">
    <property type="protein sequence ID" value="MDT0432787.1"/>
    <property type="molecule type" value="Genomic_DNA"/>
</dbReference>
<proteinExistence type="predicted"/>
<gene>
    <name evidence="1" type="ORF">RM649_34875</name>
</gene>
<accession>A0ABU2RVB7</accession>
<evidence type="ECO:0000313" key="1">
    <source>
        <dbReference type="EMBL" id="MDT0432787.1"/>
    </source>
</evidence>
<organism evidence="1 2">
    <name type="scientific">Streptomyces salyersiae</name>
    <dbReference type="NCBI Taxonomy" id="3075530"/>
    <lineage>
        <taxon>Bacteria</taxon>
        <taxon>Bacillati</taxon>
        <taxon>Actinomycetota</taxon>
        <taxon>Actinomycetes</taxon>
        <taxon>Kitasatosporales</taxon>
        <taxon>Streptomycetaceae</taxon>
        <taxon>Streptomyces</taxon>
    </lineage>
</organism>
<evidence type="ECO:0000313" key="2">
    <source>
        <dbReference type="Proteomes" id="UP001183777"/>
    </source>
</evidence>
<name>A0ABU2RVB7_9ACTN</name>
<keyword evidence="2" id="KW-1185">Reference proteome</keyword>
<protein>
    <recommendedName>
        <fullName evidence="3">LigA protein</fullName>
    </recommendedName>
</protein>
<reference evidence="2" key="1">
    <citation type="submission" date="2023-07" db="EMBL/GenBank/DDBJ databases">
        <title>30 novel species of actinomycetes from the DSMZ collection.</title>
        <authorList>
            <person name="Nouioui I."/>
        </authorList>
    </citation>
    <scope>NUCLEOTIDE SEQUENCE [LARGE SCALE GENOMIC DNA]</scope>
    <source>
        <strain evidence="2">DSM 41770</strain>
    </source>
</reference>
<dbReference type="RefSeq" id="WP_311661673.1">
    <property type="nucleotide sequence ID" value="NZ_JAVREX010000029.1"/>
</dbReference>